<sequence>MSEKINYSTSNVKYKITPMPVTDGPRYDHPDIKGIAYRKIGATRQLCYMVKVPEHLATFVPAYDKKLSDHELYSNHCIVTSDKTGKAIVCDHKSCYGCPNAGRLDMYTHNKSSIEQMAEQNIEIGTLDRTSDEAITKQQVQELLTDLKNKSKKLYSICQLLLLGYETKEITERLNIAKSSYYDNLKRIRTIAEKYI</sequence>
<comment type="caution">
    <text evidence="1">The sequence shown here is derived from an EMBL/GenBank/DDBJ whole genome shotgun (WGS) entry which is preliminary data.</text>
</comment>
<protein>
    <submittedName>
        <fullName evidence="1">Uncharacterized protein</fullName>
    </submittedName>
</protein>
<name>A0A5D6WJ53_9FIRM</name>
<evidence type="ECO:0000313" key="2">
    <source>
        <dbReference type="Proteomes" id="UP000322783"/>
    </source>
</evidence>
<gene>
    <name evidence="1" type="ORF">FZ041_12415</name>
</gene>
<dbReference type="AlphaFoldDB" id="A0A5D6WJ53"/>
<proteinExistence type="predicted"/>
<reference evidence="1 2" key="1">
    <citation type="submission" date="2019-08" db="EMBL/GenBank/DDBJ databases">
        <title>Selenomonas sp. mPRGC5 and Selenomonas sp. mPRGC8 isolated from ruminal fluid of dairy goat (Capra hircus).</title>
        <authorList>
            <person name="Poothong S."/>
            <person name="Nuengjamnong C."/>
            <person name="Tanasupawat S."/>
        </authorList>
    </citation>
    <scope>NUCLEOTIDE SEQUENCE [LARGE SCALE GENOMIC DNA]</scope>
    <source>
        <strain evidence="2">mPRGC8</strain>
    </source>
</reference>
<keyword evidence="2" id="KW-1185">Reference proteome</keyword>
<accession>A0A5D6WJ53</accession>
<dbReference type="RefSeq" id="WP_149189789.1">
    <property type="nucleotide sequence ID" value="NZ_VTOZ01000032.1"/>
</dbReference>
<organism evidence="1 2">
    <name type="scientific">Selenomonas caprae</name>
    <dbReference type="NCBI Taxonomy" id="2606905"/>
    <lineage>
        <taxon>Bacteria</taxon>
        <taxon>Bacillati</taxon>
        <taxon>Bacillota</taxon>
        <taxon>Negativicutes</taxon>
        <taxon>Selenomonadales</taxon>
        <taxon>Selenomonadaceae</taxon>
        <taxon>Selenomonas</taxon>
    </lineage>
</organism>
<dbReference type="EMBL" id="VTOZ01000032">
    <property type="protein sequence ID" value="TYZ27109.1"/>
    <property type="molecule type" value="Genomic_DNA"/>
</dbReference>
<evidence type="ECO:0000313" key="1">
    <source>
        <dbReference type="EMBL" id="TYZ27109.1"/>
    </source>
</evidence>
<dbReference type="Proteomes" id="UP000322783">
    <property type="component" value="Unassembled WGS sequence"/>
</dbReference>